<evidence type="ECO:0000313" key="2">
    <source>
        <dbReference type="Proteomes" id="UP001186974"/>
    </source>
</evidence>
<proteinExistence type="predicted"/>
<dbReference type="Proteomes" id="UP001186974">
    <property type="component" value="Unassembled WGS sequence"/>
</dbReference>
<dbReference type="EMBL" id="JAWDJW010000340">
    <property type="protein sequence ID" value="KAK3080948.1"/>
    <property type="molecule type" value="Genomic_DNA"/>
</dbReference>
<reference evidence="1" key="1">
    <citation type="submission" date="2024-09" db="EMBL/GenBank/DDBJ databases">
        <title>Black Yeasts Isolated from many extreme environments.</title>
        <authorList>
            <person name="Coleine C."/>
            <person name="Stajich J.E."/>
            <person name="Selbmann L."/>
        </authorList>
    </citation>
    <scope>NUCLEOTIDE SEQUENCE</scope>
    <source>
        <strain evidence="1">CCFEE 5737</strain>
    </source>
</reference>
<evidence type="ECO:0000313" key="1">
    <source>
        <dbReference type="EMBL" id="KAK3080948.1"/>
    </source>
</evidence>
<keyword evidence="2" id="KW-1185">Reference proteome</keyword>
<comment type="caution">
    <text evidence="1">The sequence shown here is derived from an EMBL/GenBank/DDBJ whole genome shotgun (WGS) entry which is preliminary data.</text>
</comment>
<organism evidence="1 2">
    <name type="scientific">Coniosporium uncinatum</name>
    <dbReference type="NCBI Taxonomy" id="93489"/>
    <lineage>
        <taxon>Eukaryota</taxon>
        <taxon>Fungi</taxon>
        <taxon>Dikarya</taxon>
        <taxon>Ascomycota</taxon>
        <taxon>Pezizomycotina</taxon>
        <taxon>Dothideomycetes</taxon>
        <taxon>Dothideomycetes incertae sedis</taxon>
        <taxon>Coniosporium</taxon>
    </lineage>
</organism>
<protein>
    <submittedName>
        <fullName evidence="1">Uncharacterized protein</fullName>
    </submittedName>
</protein>
<name>A0ACC3DVY1_9PEZI</name>
<sequence length="281" mass="32351">MNDQCSVDWVRGLYEFTYRQQHPMRIQDLPAELLLNIFEHCSKFRDATALSHTSQAIRQIFQRNRPGIYLAIAPCSLQAYDMADALATAQKQKVFQANPTISANPATRRDEHARLLQTNALIVSSAADKFERAIYRDWLNRRKISVQDASLELSHTERSRFKGIVYRILTTSLLVTQEGRDQLFALLISMSGIDFLQLIAVLEWILTCPTSDAIQGINDQLCWSLFQLTKRDELSHQRQLVGKYYKQFRFVYDNSDSLEASAILDRYQEELHLIADSLSEA</sequence>
<accession>A0ACC3DVY1</accession>
<gene>
    <name evidence="1" type="ORF">LTS18_011656</name>
</gene>